<dbReference type="Pfam" id="PF01927">
    <property type="entry name" value="Mut7-C"/>
    <property type="match status" value="1"/>
</dbReference>
<organism evidence="2 3">
    <name type="scientific">Dunaliella salina</name>
    <name type="common">Green alga</name>
    <name type="synonym">Protococcus salinus</name>
    <dbReference type="NCBI Taxonomy" id="3046"/>
    <lineage>
        <taxon>Eukaryota</taxon>
        <taxon>Viridiplantae</taxon>
        <taxon>Chlorophyta</taxon>
        <taxon>core chlorophytes</taxon>
        <taxon>Chlorophyceae</taxon>
        <taxon>CS clade</taxon>
        <taxon>Chlamydomonadales</taxon>
        <taxon>Dunaliellaceae</taxon>
        <taxon>Dunaliella</taxon>
    </lineage>
</organism>
<proteinExistence type="predicted"/>
<reference evidence="2" key="1">
    <citation type="submission" date="2017-08" db="EMBL/GenBank/DDBJ databases">
        <authorList>
            <person name="Polle J.E."/>
            <person name="Barry K."/>
            <person name="Cushman J."/>
            <person name="Schmutz J."/>
            <person name="Tran D."/>
            <person name="Hathwaick L.T."/>
            <person name="Yim W.C."/>
            <person name="Jenkins J."/>
            <person name="Mckie-Krisberg Z.M."/>
            <person name="Prochnik S."/>
            <person name="Lindquist E."/>
            <person name="Dockter R.B."/>
            <person name="Adam C."/>
            <person name="Molina H."/>
            <person name="Bunkerborg J."/>
            <person name="Jin E."/>
            <person name="Buchheim M."/>
            <person name="Magnuson J."/>
        </authorList>
    </citation>
    <scope>NUCLEOTIDE SEQUENCE</scope>
    <source>
        <strain evidence="2">CCAP 19/18</strain>
    </source>
</reference>
<sequence>MHFSSMTRKGLATGLPAGDVAACFSHPKKVNHQNICNRCSNCNAAQFMLLSREEAATMVPPKVFQIVDEFYKCGACSKTFWMGPKSYSAVNMLEGVLGQQELQHSPTQLGRDSADF</sequence>
<dbReference type="InterPro" id="IPR002782">
    <property type="entry name" value="Mut7-C_RNAse_dom"/>
</dbReference>
<dbReference type="PANTHER" id="PTHR39081:SF1">
    <property type="entry name" value="MUT7-C RNASE DOMAIN-CONTAINING PROTEIN"/>
    <property type="match status" value="1"/>
</dbReference>
<protein>
    <recommendedName>
        <fullName evidence="1">Mut7-C RNAse domain-containing protein</fullName>
    </recommendedName>
</protein>
<keyword evidence="3" id="KW-1185">Reference proteome</keyword>
<dbReference type="PANTHER" id="PTHR39081">
    <property type="entry name" value="MUT7-C DOMAIN-CONTAINING PROTEIN"/>
    <property type="match status" value="1"/>
</dbReference>
<gene>
    <name evidence="2" type="ORF">DUNSADRAFT_451</name>
</gene>
<name>A0ABQ7GYA2_DUNSA</name>
<dbReference type="Proteomes" id="UP000815325">
    <property type="component" value="Unassembled WGS sequence"/>
</dbReference>
<evidence type="ECO:0000313" key="2">
    <source>
        <dbReference type="EMBL" id="KAF5839576.1"/>
    </source>
</evidence>
<evidence type="ECO:0000313" key="3">
    <source>
        <dbReference type="Proteomes" id="UP000815325"/>
    </source>
</evidence>
<accession>A0ABQ7GYA2</accession>
<evidence type="ECO:0000259" key="1">
    <source>
        <dbReference type="Pfam" id="PF01927"/>
    </source>
</evidence>
<dbReference type="EMBL" id="MU069539">
    <property type="protein sequence ID" value="KAF5839576.1"/>
    <property type="molecule type" value="Genomic_DNA"/>
</dbReference>
<comment type="caution">
    <text evidence="2">The sequence shown here is derived from an EMBL/GenBank/DDBJ whole genome shotgun (WGS) entry which is preliminary data.</text>
</comment>
<feature type="domain" description="Mut7-C RNAse" evidence="1">
    <location>
        <begin position="31"/>
        <end position="87"/>
    </location>
</feature>